<feature type="transmembrane region" description="Helical" evidence="1">
    <location>
        <begin position="132"/>
        <end position="150"/>
    </location>
</feature>
<dbReference type="EMBL" id="JAGIOL010000001">
    <property type="protein sequence ID" value="MBP2436333.1"/>
    <property type="molecule type" value="Genomic_DNA"/>
</dbReference>
<evidence type="ECO:0000313" key="3">
    <source>
        <dbReference type="Proteomes" id="UP001519362"/>
    </source>
</evidence>
<dbReference type="RefSeq" id="WP_165136658.1">
    <property type="nucleotide sequence ID" value="NZ_CP049253.1"/>
</dbReference>
<gene>
    <name evidence="2" type="ORF">JOF34_000919</name>
</gene>
<evidence type="ECO:0000256" key="1">
    <source>
        <dbReference type="SAM" id="Phobius"/>
    </source>
</evidence>
<feature type="transmembrane region" description="Helical" evidence="1">
    <location>
        <begin position="68"/>
        <end position="89"/>
    </location>
</feature>
<keyword evidence="1" id="KW-1133">Transmembrane helix</keyword>
<keyword evidence="1" id="KW-0472">Membrane</keyword>
<protein>
    <submittedName>
        <fullName evidence="2">Uncharacterized protein</fullName>
    </submittedName>
</protein>
<feature type="transmembrane region" description="Helical" evidence="1">
    <location>
        <begin position="101"/>
        <end position="126"/>
    </location>
</feature>
<name>A0ABS4ZGC1_9MICO</name>
<keyword evidence="3" id="KW-1185">Reference proteome</keyword>
<comment type="caution">
    <text evidence="2">The sequence shown here is derived from an EMBL/GenBank/DDBJ whole genome shotgun (WGS) entry which is preliminary data.</text>
</comment>
<accession>A0ABS4ZGC1</accession>
<dbReference type="Proteomes" id="UP001519362">
    <property type="component" value="Unassembled WGS sequence"/>
</dbReference>
<keyword evidence="1" id="KW-0812">Transmembrane</keyword>
<proteinExistence type="predicted"/>
<organism evidence="2 3">
    <name type="scientific">Microbacterium amylolyticum</name>
    <dbReference type="NCBI Taxonomy" id="936337"/>
    <lineage>
        <taxon>Bacteria</taxon>
        <taxon>Bacillati</taxon>
        <taxon>Actinomycetota</taxon>
        <taxon>Actinomycetes</taxon>
        <taxon>Micrococcales</taxon>
        <taxon>Microbacteriaceae</taxon>
        <taxon>Microbacterium</taxon>
    </lineage>
</organism>
<sequence>MRLEPLLRRVDRLAGGRYRDAQVPGAASPGAAAPLWTVFWLLVVCTVLGGITVATVGVLTLQGAPPPLLVWLRVGVLFAISVSLFYFLWRASIGWYWAFQRLLLFSRVFPFVAIALALIPGAFPWWVVGEQIAFAAVLIIIQFVMISAPMKRAFPKPQRAASA</sequence>
<feature type="transmembrane region" description="Helical" evidence="1">
    <location>
        <begin position="38"/>
        <end position="62"/>
    </location>
</feature>
<reference evidence="2 3" key="1">
    <citation type="submission" date="2021-03" db="EMBL/GenBank/DDBJ databases">
        <title>Sequencing the genomes of 1000 actinobacteria strains.</title>
        <authorList>
            <person name="Klenk H.-P."/>
        </authorList>
    </citation>
    <scope>NUCLEOTIDE SEQUENCE [LARGE SCALE GENOMIC DNA]</scope>
    <source>
        <strain evidence="2 3">DSM 24221</strain>
    </source>
</reference>
<evidence type="ECO:0000313" key="2">
    <source>
        <dbReference type="EMBL" id="MBP2436333.1"/>
    </source>
</evidence>